<keyword evidence="2" id="KW-1185">Reference proteome</keyword>
<dbReference type="OrthoDB" id="2964548at2"/>
<proteinExistence type="predicted"/>
<organism evidence="1 2">
    <name type="scientific">Filobacillus milosensis</name>
    <dbReference type="NCBI Taxonomy" id="94137"/>
    <lineage>
        <taxon>Bacteria</taxon>
        <taxon>Bacillati</taxon>
        <taxon>Bacillota</taxon>
        <taxon>Bacilli</taxon>
        <taxon>Bacillales</taxon>
        <taxon>Bacillaceae</taxon>
        <taxon>Filobacillus</taxon>
    </lineage>
</organism>
<gene>
    <name evidence="1" type="ORF">E3U55_15955</name>
</gene>
<sequence>MEEVFDVNIKILYQDDVDEIVLFLTEDYTGQPMLCLNTFTKEDSSYKYDHGTGGHCQNLDLSNKYEIVNVTSVGNSSNSAVWGYLHNYPDAETVSYTLEDEKGNIIYSSEIEIAKENFIFEQLPVDIFERTHSHHYKVLDKESNTIIER</sequence>
<reference evidence="1 2" key="1">
    <citation type="submission" date="2019-03" db="EMBL/GenBank/DDBJ databases">
        <authorList>
            <person name="He R.-H."/>
        </authorList>
    </citation>
    <scope>NUCLEOTIDE SEQUENCE [LARGE SCALE GENOMIC DNA]</scope>
    <source>
        <strain evidence="2">SH 714</strain>
    </source>
</reference>
<dbReference type="Proteomes" id="UP000297975">
    <property type="component" value="Unassembled WGS sequence"/>
</dbReference>
<evidence type="ECO:0000313" key="1">
    <source>
        <dbReference type="EMBL" id="TFB13466.1"/>
    </source>
</evidence>
<comment type="caution">
    <text evidence="1">The sequence shown here is derived from an EMBL/GenBank/DDBJ whole genome shotgun (WGS) entry which is preliminary data.</text>
</comment>
<protein>
    <submittedName>
        <fullName evidence="1">Uncharacterized protein</fullName>
    </submittedName>
</protein>
<dbReference type="AlphaFoldDB" id="A0A4Y8IIN5"/>
<dbReference type="EMBL" id="SOPW01000025">
    <property type="protein sequence ID" value="TFB13466.1"/>
    <property type="molecule type" value="Genomic_DNA"/>
</dbReference>
<evidence type="ECO:0000313" key="2">
    <source>
        <dbReference type="Proteomes" id="UP000297975"/>
    </source>
</evidence>
<name>A0A4Y8IIN5_9BACI</name>
<accession>A0A4Y8IIN5</accession>